<evidence type="ECO:0000313" key="9">
    <source>
        <dbReference type="EMBL" id="KAG9972923.1"/>
    </source>
</evidence>
<feature type="transmembrane region" description="Helical" evidence="7">
    <location>
        <begin position="126"/>
        <end position="144"/>
    </location>
</feature>
<keyword evidence="5 7" id="KW-0472">Membrane</keyword>
<comment type="caution">
    <text evidence="9">The sequence shown here is derived from an EMBL/GenBank/DDBJ whole genome shotgun (WGS) entry which is preliminary data.</text>
</comment>
<dbReference type="PANTHER" id="PTHR42718:SF9">
    <property type="entry name" value="MAJOR FACILITATOR SUPERFAMILY MULTIDRUG TRANSPORTER MFSC"/>
    <property type="match status" value="1"/>
</dbReference>
<feature type="transmembrane region" description="Helical" evidence="7">
    <location>
        <begin position="281"/>
        <end position="302"/>
    </location>
</feature>
<organism evidence="9 10">
    <name type="scientific">Aureobasidium melanogenum</name>
    <name type="common">Aureobasidium pullulans var. melanogenum</name>
    <dbReference type="NCBI Taxonomy" id="46634"/>
    <lineage>
        <taxon>Eukaryota</taxon>
        <taxon>Fungi</taxon>
        <taxon>Dikarya</taxon>
        <taxon>Ascomycota</taxon>
        <taxon>Pezizomycotina</taxon>
        <taxon>Dothideomycetes</taxon>
        <taxon>Dothideomycetidae</taxon>
        <taxon>Dothideales</taxon>
        <taxon>Saccotheciaceae</taxon>
        <taxon>Aureobasidium</taxon>
    </lineage>
</organism>
<feature type="transmembrane region" description="Helical" evidence="7">
    <location>
        <begin position="57"/>
        <end position="85"/>
    </location>
</feature>
<dbReference type="Gene3D" id="1.20.1720.10">
    <property type="entry name" value="Multidrug resistance protein D"/>
    <property type="match status" value="1"/>
</dbReference>
<feature type="transmembrane region" description="Helical" evidence="7">
    <location>
        <begin position="414"/>
        <end position="441"/>
    </location>
</feature>
<sequence>MAEKEIRHVSTPLSAEQQSKEAAKLGEEVEVIEQEEQPIQSQGEGSLQPALSRARTIALVATLTGAAFLNSTLTVQAVVIVLPSIGKALDIPAARQQWIVSAYSLSFGCFLLLWGKLADVYGKRPIFILGSLWVAILTLVNPFATNEIAFDLLRGLQGVGGAGNVPSAIGILSATFPPGKARNYAFSLYSAGAPMGSVMGNLLGGLVAQYASWRWIFWILSIMAFLVTVAGYFIVPKAPPRQDSELKKSVDWIGAFLVTVGVLVLLFALAEGNVVGWGKAYIPVLIVLSILFIVTFVAWQLYLEKRTERRPLMKVTLFKRLKVSAAMLAMAVFFSAFNNYLIFSTYFYQEYLGLDAIQTTLRFIPTGVVGILTVLVTSQLLSRVPIHFILMWGMVCVGLANLLMAVPIPPTETYWAYGFPAMCLAVFGADTLFPSLLLLVAHNLPPEDQALGGGLVNALGQIGRAIGLAIGTAIQVAVQSSQEGTRVVDMEANIGNHAYLHGLHAAQWLNVGFAATGFLIVALAFRGAGSPKPCMDYAAMLQFKQMQKASGVRLMFFSERPTAQPEDDLTLLTSLHVPRSWTTGRRTSKKEKCASAGGASHVMHAS</sequence>
<dbReference type="EMBL" id="JAHFXS010002306">
    <property type="protein sequence ID" value="KAG9972923.1"/>
    <property type="molecule type" value="Genomic_DNA"/>
</dbReference>
<dbReference type="InterPro" id="IPR036259">
    <property type="entry name" value="MFS_trans_sf"/>
</dbReference>
<reference evidence="9" key="2">
    <citation type="submission" date="2021-08" db="EMBL/GenBank/DDBJ databases">
        <authorList>
            <person name="Gostincar C."/>
            <person name="Sun X."/>
            <person name="Song Z."/>
            <person name="Gunde-Cimerman N."/>
        </authorList>
    </citation>
    <scope>NUCLEOTIDE SEQUENCE</scope>
    <source>
        <strain evidence="9">EXF-9298</strain>
    </source>
</reference>
<reference evidence="9" key="1">
    <citation type="journal article" date="2021" name="J Fungi (Basel)">
        <title>Virulence traits and population genomics of the black yeast Aureobasidium melanogenum.</title>
        <authorList>
            <person name="Cernosa A."/>
            <person name="Sun X."/>
            <person name="Gostincar C."/>
            <person name="Fang C."/>
            <person name="Gunde-Cimerman N."/>
            <person name="Song Z."/>
        </authorList>
    </citation>
    <scope>NUCLEOTIDE SEQUENCE</scope>
    <source>
        <strain evidence="9">EXF-9298</strain>
    </source>
</reference>
<evidence type="ECO:0000256" key="2">
    <source>
        <dbReference type="ARBA" id="ARBA00022448"/>
    </source>
</evidence>
<dbReference type="PROSITE" id="PS50850">
    <property type="entry name" value="MFS"/>
    <property type="match status" value="1"/>
</dbReference>
<dbReference type="PANTHER" id="PTHR42718">
    <property type="entry name" value="MAJOR FACILITATOR SUPERFAMILY MULTIDRUG TRANSPORTER MFSC"/>
    <property type="match status" value="1"/>
</dbReference>
<feature type="transmembrane region" description="Helical" evidence="7">
    <location>
        <begin position="215"/>
        <end position="235"/>
    </location>
</feature>
<evidence type="ECO:0000259" key="8">
    <source>
        <dbReference type="PROSITE" id="PS50850"/>
    </source>
</evidence>
<dbReference type="Pfam" id="PF07690">
    <property type="entry name" value="MFS_1"/>
    <property type="match status" value="1"/>
</dbReference>
<dbReference type="CDD" id="cd17476">
    <property type="entry name" value="MFS_Amf1_MDR_like"/>
    <property type="match status" value="1"/>
</dbReference>
<keyword evidence="2" id="KW-0813">Transport</keyword>
<evidence type="ECO:0000256" key="1">
    <source>
        <dbReference type="ARBA" id="ARBA00004141"/>
    </source>
</evidence>
<feature type="non-terminal residue" evidence="9">
    <location>
        <position position="606"/>
    </location>
</feature>
<feature type="transmembrane region" description="Helical" evidence="7">
    <location>
        <begin position="388"/>
        <end position="408"/>
    </location>
</feature>
<accession>A0A9P8JNQ1</accession>
<proteinExistence type="predicted"/>
<dbReference type="Proteomes" id="UP000729357">
    <property type="component" value="Unassembled WGS sequence"/>
</dbReference>
<evidence type="ECO:0000256" key="6">
    <source>
        <dbReference type="SAM" id="MobiDB-lite"/>
    </source>
</evidence>
<evidence type="ECO:0000256" key="3">
    <source>
        <dbReference type="ARBA" id="ARBA00022692"/>
    </source>
</evidence>
<dbReference type="SUPFAM" id="SSF103473">
    <property type="entry name" value="MFS general substrate transporter"/>
    <property type="match status" value="1"/>
</dbReference>
<dbReference type="Gene3D" id="1.20.1250.20">
    <property type="entry name" value="MFS general substrate transporter like domains"/>
    <property type="match status" value="1"/>
</dbReference>
<feature type="transmembrane region" description="Helical" evidence="7">
    <location>
        <begin position="505"/>
        <end position="525"/>
    </location>
</feature>
<dbReference type="AlphaFoldDB" id="A0A9P8JNQ1"/>
<protein>
    <submittedName>
        <fullName evidence="9">Drug resistance protein</fullName>
    </submittedName>
</protein>
<dbReference type="GO" id="GO:0022857">
    <property type="term" value="F:transmembrane transporter activity"/>
    <property type="evidence" value="ECO:0007669"/>
    <property type="project" value="InterPro"/>
</dbReference>
<evidence type="ECO:0000256" key="4">
    <source>
        <dbReference type="ARBA" id="ARBA00022989"/>
    </source>
</evidence>
<evidence type="ECO:0000256" key="7">
    <source>
        <dbReference type="SAM" id="Phobius"/>
    </source>
</evidence>
<feature type="transmembrane region" description="Helical" evidence="7">
    <location>
        <begin position="97"/>
        <end position="114"/>
    </location>
</feature>
<feature type="transmembrane region" description="Helical" evidence="7">
    <location>
        <begin position="188"/>
        <end position="209"/>
    </location>
</feature>
<dbReference type="GO" id="GO:0016020">
    <property type="term" value="C:membrane"/>
    <property type="evidence" value="ECO:0007669"/>
    <property type="project" value="UniProtKB-SubCell"/>
</dbReference>
<keyword evidence="3 7" id="KW-0812">Transmembrane</keyword>
<dbReference type="InterPro" id="IPR011701">
    <property type="entry name" value="MFS"/>
</dbReference>
<keyword evidence="4 7" id="KW-1133">Transmembrane helix</keyword>
<dbReference type="InterPro" id="IPR020846">
    <property type="entry name" value="MFS_dom"/>
</dbReference>
<evidence type="ECO:0000313" key="10">
    <source>
        <dbReference type="Proteomes" id="UP000729357"/>
    </source>
</evidence>
<name>A0A9P8JNQ1_AURME</name>
<feature type="transmembrane region" description="Helical" evidence="7">
    <location>
        <begin position="323"/>
        <end position="343"/>
    </location>
</feature>
<feature type="region of interest" description="Disordered" evidence="6">
    <location>
        <begin position="1"/>
        <end position="24"/>
    </location>
</feature>
<gene>
    <name evidence="9" type="ORF">KCU98_g12959</name>
</gene>
<keyword evidence="10" id="KW-1185">Reference proteome</keyword>
<feature type="domain" description="Major facilitator superfamily (MFS) profile" evidence="8">
    <location>
        <begin position="57"/>
        <end position="529"/>
    </location>
</feature>
<comment type="subcellular location">
    <subcellularLocation>
        <location evidence="1">Membrane</location>
        <topology evidence="1">Multi-pass membrane protein</topology>
    </subcellularLocation>
</comment>
<feature type="transmembrane region" description="Helical" evidence="7">
    <location>
        <begin position="156"/>
        <end position="176"/>
    </location>
</feature>
<feature type="transmembrane region" description="Helical" evidence="7">
    <location>
        <begin position="363"/>
        <end position="381"/>
    </location>
</feature>
<feature type="transmembrane region" description="Helical" evidence="7">
    <location>
        <begin position="250"/>
        <end position="269"/>
    </location>
</feature>
<evidence type="ECO:0000256" key="5">
    <source>
        <dbReference type="ARBA" id="ARBA00023136"/>
    </source>
</evidence>
<feature type="region of interest" description="Disordered" evidence="6">
    <location>
        <begin position="582"/>
        <end position="606"/>
    </location>
</feature>